<dbReference type="PROSITE" id="PS00125">
    <property type="entry name" value="SER_THR_PHOSPHATASE"/>
    <property type="match status" value="1"/>
</dbReference>
<feature type="compositionally biased region" description="Polar residues" evidence="5">
    <location>
        <begin position="228"/>
        <end position="237"/>
    </location>
</feature>
<dbReference type="InterPro" id="IPR006186">
    <property type="entry name" value="Ser/Thr-sp_prot-phosphatase"/>
</dbReference>
<keyword evidence="4" id="KW-0378">Hydrolase</keyword>
<evidence type="ECO:0000256" key="3">
    <source>
        <dbReference type="ARBA" id="ARBA00023211"/>
    </source>
</evidence>
<feature type="region of interest" description="Disordered" evidence="5">
    <location>
        <begin position="29"/>
        <end position="104"/>
    </location>
</feature>
<keyword evidence="2" id="KW-0479">Metal-binding</keyword>
<feature type="compositionally biased region" description="Low complexity" evidence="5">
    <location>
        <begin position="199"/>
        <end position="218"/>
    </location>
</feature>
<comment type="catalytic activity">
    <reaction evidence="4">
        <text>O-phospho-L-threonyl-[protein] + H2O = L-threonyl-[protein] + phosphate</text>
        <dbReference type="Rhea" id="RHEA:47004"/>
        <dbReference type="Rhea" id="RHEA-COMP:11060"/>
        <dbReference type="Rhea" id="RHEA-COMP:11605"/>
        <dbReference type="ChEBI" id="CHEBI:15377"/>
        <dbReference type="ChEBI" id="CHEBI:30013"/>
        <dbReference type="ChEBI" id="CHEBI:43474"/>
        <dbReference type="ChEBI" id="CHEBI:61977"/>
        <dbReference type="EC" id="3.1.3.16"/>
    </reaction>
</comment>
<dbReference type="EC" id="3.1.3.16" evidence="4"/>
<comment type="cofactor">
    <cofactor evidence="1">
        <name>Mn(2+)</name>
        <dbReference type="ChEBI" id="CHEBI:29035"/>
    </cofactor>
</comment>
<evidence type="ECO:0000313" key="7">
    <source>
        <dbReference type="EMBL" id="CAE4582262.1"/>
    </source>
</evidence>
<feature type="compositionally biased region" description="Polar residues" evidence="5">
    <location>
        <begin position="57"/>
        <end position="66"/>
    </location>
</feature>
<dbReference type="SMART" id="SM00156">
    <property type="entry name" value="PP2Ac"/>
    <property type="match status" value="1"/>
</dbReference>
<organism evidence="7">
    <name type="scientific">Alexandrium monilatum</name>
    <dbReference type="NCBI Taxonomy" id="311494"/>
    <lineage>
        <taxon>Eukaryota</taxon>
        <taxon>Sar</taxon>
        <taxon>Alveolata</taxon>
        <taxon>Dinophyceae</taxon>
        <taxon>Gonyaulacales</taxon>
        <taxon>Pyrocystaceae</taxon>
        <taxon>Alexandrium</taxon>
    </lineage>
</organism>
<protein>
    <recommendedName>
        <fullName evidence="4">Serine/threonine-protein phosphatase</fullName>
        <ecNumber evidence="4">3.1.3.16</ecNumber>
    </recommendedName>
</protein>
<sequence length="834" mass="93722">MGPAPSSCRSAASLPAPAFCHSCKFAARSSEEEAADADPPILVLSDEGLESMGEPKVSQTMLWESQASERRPPVEDPVQEVSQPLEDSMQSRRTNSQESLQDQQTLLRCGTRDSAEGGLNSMVRLSSIAGKMRRFRTRMSQEEPPTEHEIVRGVQVQRVYDFYDCAARKIRVRKMFDDVLHARANNRLDSQGEEDDNESCASGSRRSSISSTRTPSDYSPDEGDGVTRLQSAQKVTSHTNQDKVAMWGVLVGGLMYKHYSAIDVLCCKTDSARSAAASSGHRRSKRLTAEDGYQPRWHELAGYMLERARRKQAAEGSRQRHSTELASYMMECARSVVMRAEDLAESILEDPNDVLDEDWEYEEDRELLKHLLGEEYLDTLIMLSNTARKLVAQQPTLVEVEAPCKIFGDIHGQLRDLLFLFSAFGLPSHESAPSFVFNGDFVDRGSHQVTTIAILLAMKVMMPEKVWLIRGNHEDRIMNERYGFQAACSRVLGNKFGPKVYECFHKVFDHLPVACLISKRVLVLHGGIGNGQWGLRDLRSIKRPLSTNALLDPANKWILNLLWSDPIEEDDSSKLGVFGVHPSPRGQMGLCFAWDLTRVFCARNGLGLIVRSHQSKQGSLGFDVMHDNMLVRVFSARDYEAHGNDGAVLLVQPSLAADNLLTVRPQVLRSVTKVADEAIVRNVDPMGLKSLSRRESMAVMRSTLRREAMFRNSRQVINEERLPEEEPLYKGWLYRLRESGDRMLKADWLYQEVSILRSGCLITPGGQDQGWEMLVESLACARFRKVASQQTCQPFALQILFQKPDGEIGTVILAAESSQSRHKWIRELKRISSV</sequence>
<feature type="compositionally biased region" description="Polar residues" evidence="5">
    <location>
        <begin position="91"/>
        <end position="104"/>
    </location>
</feature>
<gene>
    <name evidence="7" type="ORF">AMON00008_LOCUS19733</name>
</gene>
<dbReference type="InterPro" id="IPR004843">
    <property type="entry name" value="Calcineurin-like_PHP"/>
</dbReference>
<reference evidence="7" key="1">
    <citation type="submission" date="2021-01" db="EMBL/GenBank/DDBJ databases">
        <authorList>
            <person name="Corre E."/>
            <person name="Pelletier E."/>
            <person name="Niang G."/>
            <person name="Scheremetjew M."/>
            <person name="Finn R."/>
            <person name="Kale V."/>
            <person name="Holt S."/>
            <person name="Cochrane G."/>
            <person name="Meng A."/>
            <person name="Brown T."/>
            <person name="Cohen L."/>
        </authorList>
    </citation>
    <scope>NUCLEOTIDE SEQUENCE</scope>
    <source>
        <strain evidence="7">CCMP3105</strain>
    </source>
</reference>
<keyword evidence="3" id="KW-0464">Manganese</keyword>
<evidence type="ECO:0000256" key="1">
    <source>
        <dbReference type="ARBA" id="ARBA00001936"/>
    </source>
</evidence>
<dbReference type="PANTHER" id="PTHR45668">
    <property type="entry name" value="SERINE/THREONINE-PROTEIN PHOSPHATASE 5-RELATED"/>
    <property type="match status" value="1"/>
</dbReference>
<evidence type="ECO:0000259" key="6">
    <source>
        <dbReference type="PROSITE" id="PS00125"/>
    </source>
</evidence>
<proteinExistence type="inferred from homology"/>
<accession>A0A7S4QH93</accession>
<dbReference type="PRINTS" id="PR00114">
    <property type="entry name" value="STPHPHTASE"/>
</dbReference>
<dbReference type="Pfam" id="PF00149">
    <property type="entry name" value="Metallophos"/>
    <property type="match status" value="1"/>
</dbReference>
<feature type="domain" description="Serine/threonine specific protein phosphatases" evidence="6">
    <location>
        <begin position="469"/>
        <end position="474"/>
    </location>
</feature>
<dbReference type="InterPro" id="IPR029052">
    <property type="entry name" value="Metallo-depent_PP-like"/>
</dbReference>
<dbReference type="AlphaFoldDB" id="A0A7S4QH93"/>
<comment type="similarity">
    <text evidence="4">Belongs to the PPP phosphatase family.</text>
</comment>
<dbReference type="EMBL" id="HBNR01028985">
    <property type="protein sequence ID" value="CAE4582262.1"/>
    <property type="molecule type" value="Transcribed_RNA"/>
</dbReference>
<dbReference type="Gene3D" id="3.60.21.10">
    <property type="match status" value="1"/>
</dbReference>
<dbReference type="PANTHER" id="PTHR45668:SF5">
    <property type="entry name" value="SERINE_THREONINE-PROTEIN PHOSPHATASE 5"/>
    <property type="match status" value="1"/>
</dbReference>
<dbReference type="SUPFAM" id="SSF56300">
    <property type="entry name" value="Metallo-dependent phosphatases"/>
    <property type="match status" value="1"/>
</dbReference>
<evidence type="ECO:0000256" key="5">
    <source>
        <dbReference type="SAM" id="MobiDB-lite"/>
    </source>
</evidence>
<dbReference type="GO" id="GO:0046872">
    <property type="term" value="F:metal ion binding"/>
    <property type="evidence" value="ECO:0007669"/>
    <property type="project" value="UniProtKB-KW"/>
</dbReference>
<dbReference type="InterPro" id="IPR051134">
    <property type="entry name" value="PPP_phosphatase"/>
</dbReference>
<dbReference type="GO" id="GO:0004722">
    <property type="term" value="F:protein serine/threonine phosphatase activity"/>
    <property type="evidence" value="ECO:0007669"/>
    <property type="project" value="UniProtKB-EC"/>
</dbReference>
<evidence type="ECO:0000256" key="2">
    <source>
        <dbReference type="ARBA" id="ARBA00022723"/>
    </source>
</evidence>
<evidence type="ECO:0000256" key="4">
    <source>
        <dbReference type="RuleBase" id="RU004273"/>
    </source>
</evidence>
<feature type="region of interest" description="Disordered" evidence="5">
    <location>
        <begin position="187"/>
        <end position="237"/>
    </location>
</feature>
<name>A0A7S4QH93_9DINO</name>